<keyword evidence="3" id="KW-1185">Reference proteome</keyword>
<accession>A0ABW1TFS3</accession>
<gene>
    <name evidence="2" type="ORF">ACFP1C_06945</name>
</gene>
<keyword evidence="1" id="KW-0732">Signal</keyword>
<name>A0ABW1TFS3_9LACO</name>
<dbReference type="RefSeq" id="WP_125686840.1">
    <property type="nucleotide sequence ID" value="NZ_JBHSSI010000036.1"/>
</dbReference>
<proteinExistence type="predicted"/>
<reference evidence="3" key="1">
    <citation type="journal article" date="2019" name="Int. J. Syst. Evol. Microbiol.">
        <title>The Global Catalogue of Microorganisms (GCM) 10K type strain sequencing project: providing services to taxonomists for standard genome sequencing and annotation.</title>
        <authorList>
            <consortium name="The Broad Institute Genomics Platform"/>
            <consortium name="The Broad Institute Genome Sequencing Center for Infectious Disease"/>
            <person name="Wu L."/>
            <person name="Ma J."/>
        </authorList>
    </citation>
    <scope>NUCLEOTIDE SEQUENCE [LARGE SCALE GENOMIC DNA]</scope>
    <source>
        <strain evidence="3">CCM 8908</strain>
    </source>
</reference>
<evidence type="ECO:0008006" key="4">
    <source>
        <dbReference type="Google" id="ProtNLM"/>
    </source>
</evidence>
<evidence type="ECO:0000313" key="2">
    <source>
        <dbReference type="EMBL" id="MFC6260687.1"/>
    </source>
</evidence>
<sequence>MKKPLKLLLTLALVTVGAVALPVTAQAKTTYQITSKFVDDVPYTTNMKTVKSGGYIWNARHTKKLHNLKNYPYTRWNVTNIVTKKQNGKAVSYYYELTSKTNPKVKGIAWSKYFTKIIAQNPASFSSDAAYLKYIQTDPSQRLTRAILKLYPNVTVSAKLSAYANTGAYSYIQKPVGFKNVINISYIQNSQPAIGLWSTMGQPVAPRIKTMTAQLDAMGYTAAKRASFTGNIGIFIADEANDGDNSQDGLPTRDESEGQMTSYGMVLATPTK</sequence>
<evidence type="ECO:0000313" key="3">
    <source>
        <dbReference type="Proteomes" id="UP001596283"/>
    </source>
</evidence>
<dbReference type="EMBL" id="JBHSSI010000036">
    <property type="protein sequence ID" value="MFC6260687.1"/>
    <property type="molecule type" value="Genomic_DNA"/>
</dbReference>
<protein>
    <recommendedName>
        <fullName evidence="4">D-alanyl-D-alanine carboxypeptidase</fullName>
    </recommendedName>
</protein>
<feature type="signal peptide" evidence="1">
    <location>
        <begin position="1"/>
        <end position="27"/>
    </location>
</feature>
<feature type="chain" id="PRO_5046714380" description="D-alanyl-D-alanine carboxypeptidase" evidence="1">
    <location>
        <begin position="28"/>
        <end position="272"/>
    </location>
</feature>
<dbReference type="Proteomes" id="UP001596283">
    <property type="component" value="Unassembled WGS sequence"/>
</dbReference>
<evidence type="ECO:0000256" key="1">
    <source>
        <dbReference type="SAM" id="SignalP"/>
    </source>
</evidence>
<organism evidence="2 3">
    <name type="scientific">Levilactobacillus fujinensis</name>
    <dbReference type="NCBI Taxonomy" id="2486024"/>
    <lineage>
        <taxon>Bacteria</taxon>
        <taxon>Bacillati</taxon>
        <taxon>Bacillota</taxon>
        <taxon>Bacilli</taxon>
        <taxon>Lactobacillales</taxon>
        <taxon>Lactobacillaceae</taxon>
        <taxon>Levilactobacillus</taxon>
    </lineage>
</organism>
<comment type="caution">
    <text evidence="2">The sequence shown here is derived from an EMBL/GenBank/DDBJ whole genome shotgun (WGS) entry which is preliminary data.</text>
</comment>